<gene>
    <name evidence="8" type="ORF">DFR36_101318</name>
</gene>
<reference evidence="8 9" key="1">
    <citation type="submission" date="2018-05" db="EMBL/GenBank/DDBJ databases">
        <title>Genomic Encyclopedia of Type Strains, Phase IV (KMG-IV): sequencing the most valuable type-strain genomes for metagenomic binning, comparative biology and taxonomic classification.</title>
        <authorList>
            <person name="Goeker M."/>
        </authorList>
    </citation>
    <scope>NUCLEOTIDE SEQUENCE [LARGE SCALE GENOMIC DNA]</scope>
    <source>
        <strain evidence="8 9">DSM 26006</strain>
    </source>
</reference>
<dbReference type="Pfam" id="PF13531">
    <property type="entry name" value="SBP_bac_11"/>
    <property type="match status" value="1"/>
</dbReference>
<dbReference type="InterPro" id="IPR044084">
    <property type="entry name" value="AvModA-like_subst-bd"/>
</dbReference>
<feature type="binding site" evidence="6">
    <location>
        <position position="173"/>
    </location>
    <ligand>
        <name>molybdate</name>
        <dbReference type="ChEBI" id="CHEBI:36264"/>
    </ligand>
</feature>
<evidence type="ECO:0000256" key="4">
    <source>
        <dbReference type="ARBA" id="ARBA00022729"/>
    </source>
</evidence>
<organism evidence="8 9">
    <name type="scientific">Melaminivora alkalimesophila</name>
    <dbReference type="NCBI Taxonomy" id="1165852"/>
    <lineage>
        <taxon>Bacteria</taxon>
        <taxon>Pseudomonadati</taxon>
        <taxon>Pseudomonadota</taxon>
        <taxon>Betaproteobacteria</taxon>
        <taxon>Burkholderiales</taxon>
        <taxon>Comamonadaceae</taxon>
        <taxon>Melaminivora</taxon>
    </lineage>
</organism>
<dbReference type="PIRSF" id="PIRSF004846">
    <property type="entry name" value="ModA"/>
    <property type="match status" value="1"/>
</dbReference>
<dbReference type="GO" id="GO:1901359">
    <property type="term" value="F:tungstate binding"/>
    <property type="evidence" value="ECO:0007669"/>
    <property type="project" value="UniProtKB-ARBA"/>
</dbReference>
<dbReference type="EMBL" id="QGUB01000001">
    <property type="protein sequence ID" value="PWW48809.1"/>
    <property type="molecule type" value="Genomic_DNA"/>
</dbReference>
<comment type="subunit">
    <text evidence="5">The complex is composed of two ATP-binding proteins (ModC), two transmembrane proteins (ModB) and a solute-binding protein (ModA).</text>
</comment>
<evidence type="ECO:0000256" key="3">
    <source>
        <dbReference type="ARBA" id="ARBA00022723"/>
    </source>
</evidence>
<evidence type="ECO:0000256" key="5">
    <source>
        <dbReference type="ARBA" id="ARBA00062515"/>
    </source>
</evidence>
<feature type="signal peptide" evidence="7">
    <location>
        <begin position="1"/>
        <end position="28"/>
    </location>
</feature>
<protein>
    <submittedName>
        <fullName evidence="8">Molybdate transport system substrate-binding protein</fullName>
    </submittedName>
</protein>
<dbReference type="NCBIfam" id="TIGR01256">
    <property type="entry name" value="modA"/>
    <property type="match status" value="1"/>
</dbReference>
<dbReference type="SUPFAM" id="SSF53850">
    <property type="entry name" value="Periplasmic binding protein-like II"/>
    <property type="match status" value="1"/>
</dbReference>
<dbReference type="GO" id="GO:0015689">
    <property type="term" value="P:molybdate ion transport"/>
    <property type="evidence" value="ECO:0007669"/>
    <property type="project" value="InterPro"/>
</dbReference>
<comment type="similarity">
    <text evidence="1">Belongs to the bacterial solute-binding protein ModA family.</text>
</comment>
<dbReference type="AlphaFoldDB" id="A0A317RFZ0"/>
<dbReference type="Gene3D" id="3.40.190.10">
    <property type="entry name" value="Periplasmic binding protein-like II"/>
    <property type="match status" value="2"/>
</dbReference>
<evidence type="ECO:0000256" key="7">
    <source>
        <dbReference type="SAM" id="SignalP"/>
    </source>
</evidence>
<feature type="binding site" evidence="6">
    <location>
        <position position="65"/>
    </location>
    <ligand>
        <name>molybdate</name>
        <dbReference type="ChEBI" id="CHEBI:36264"/>
    </ligand>
</feature>
<dbReference type="Proteomes" id="UP000246483">
    <property type="component" value="Unassembled WGS sequence"/>
</dbReference>
<evidence type="ECO:0000256" key="1">
    <source>
        <dbReference type="ARBA" id="ARBA00009175"/>
    </source>
</evidence>
<dbReference type="GO" id="GO:0046872">
    <property type="term" value="F:metal ion binding"/>
    <property type="evidence" value="ECO:0007669"/>
    <property type="project" value="UniProtKB-KW"/>
</dbReference>
<keyword evidence="2 6" id="KW-0500">Molybdenum</keyword>
<dbReference type="CDD" id="cd13539">
    <property type="entry name" value="PBP2_AvModA"/>
    <property type="match status" value="1"/>
</dbReference>
<keyword evidence="3 6" id="KW-0479">Metal-binding</keyword>
<name>A0A317RFZ0_9BURK</name>
<dbReference type="InterPro" id="IPR005950">
    <property type="entry name" value="ModA"/>
</dbReference>
<evidence type="ECO:0000313" key="9">
    <source>
        <dbReference type="Proteomes" id="UP000246483"/>
    </source>
</evidence>
<proteinExistence type="inferred from homology"/>
<dbReference type="FunFam" id="3.40.190.10:FF:000035">
    <property type="entry name" value="Molybdate ABC transporter substrate-binding protein"/>
    <property type="match status" value="1"/>
</dbReference>
<evidence type="ECO:0000256" key="6">
    <source>
        <dbReference type="PIRSR" id="PIRSR004846-1"/>
    </source>
</evidence>
<evidence type="ECO:0000313" key="8">
    <source>
        <dbReference type="EMBL" id="PWW48809.1"/>
    </source>
</evidence>
<dbReference type="PANTHER" id="PTHR30632:SF14">
    <property type="entry name" value="TUNGSTATE_MOLYBDATE_CHROMATE-BINDING PROTEIN MODA"/>
    <property type="match status" value="1"/>
</dbReference>
<dbReference type="PANTHER" id="PTHR30632">
    <property type="entry name" value="MOLYBDATE-BINDING PERIPLASMIC PROTEIN"/>
    <property type="match status" value="1"/>
</dbReference>
<dbReference type="InterPro" id="IPR050682">
    <property type="entry name" value="ModA/WtpA"/>
</dbReference>
<evidence type="ECO:0000256" key="2">
    <source>
        <dbReference type="ARBA" id="ARBA00022505"/>
    </source>
</evidence>
<sequence length="256" mass="27429">MPDVIVASARSLPLLLAIASLLTPGARAEEVSVAVAANFTAPMQEIARLFEQDTGHRAVLSFGATGKFYAQIAQGAPFGILLAADDRTPERIGREGLGDPQTRFTYAIGQLALWSRQPGYVDAEGRVLARNDWQHLAIANPKLAPYGQAAMETLARMGLTDQVQGRVVQGENIAQAYQFVASGNAELGFVALSQVMQGGQLRAGSAWIVPADMHRPIRQDAIVLKGAQANPAAVALMQYLRGERARAVIRAYGYAF</sequence>
<feature type="chain" id="PRO_5016401157" evidence="7">
    <location>
        <begin position="29"/>
        <end position="256"/>
    </location>
</feature>
<keyword evidence="9" id="KW-1185">Reference proteome</keyword>
<dbReference type="GO" id="GO:0030973">
    <property type="term" value="F:molybdate ion binding"/>
    <property type="evidence" value="ECO:0007669"/>
    <property type="project" value="InterPro"/>
</dbReference>
<keyword evidence="4 7" id="KW-0732">Signal</keyword>
<comment type="caution">
    <text evidence="8">The sequence shown here is derived from an EMBL/GenBank/DDBJ whole genome shotgun (WGS) entry which is preliminary data.</text>
</comment>
<accession>A0A317RFZ0</accession>